<evidence type="ECO:0000256" key="3">
    <source>
        <dbReference type="ARBA" id="ARBA00022898"/>
    </source>
</evidence>
<evidence type="ECO:0000256" key="1">
    <source>
        <dbReference type="ARBA" id="ARBA00001933"/>
    </source>
</evidence>
<evidence type="ECO:0000313" key="15">
    <source>
        <dbReference type="EMBL" id="KAJ8033009.1"/>
    </source>
</evidence>
<dbReference type="InterPro" id="IPR022653">
    <property type="entry name" value="De-COase2_pyr-phos_BS"/>
</dbReference>
<comment type="function">
    <text evidence="8">Catalyzes the first and rate-limiting step of polyamine biosynthesis that converts ornithine into putrescine, which is the precursor for the polyamines, spermidine and spermine. Polyamines are essential for cell proliferation and are implicated in cellular processes, ranging from DNA replication to apoptosis.</text>
</comment>
<dbReference type="PROSITE" id="PS00878">
    <property type="entry name" value="ODR_DC_2_1"/>
    <property type="match status" value="1"/>
</dbReference>
<name>A0A9Q1BUR8_HOLLE</name>
<dbReference type="Gene3D" id="3.20.20.10">
    <property type="entry name" value="Alanine racemase"/>
    <property type="match status" value="1"/>
</dbReference>
<accession>A0A9Q1BUR8</accession>
<evidence type="ECO:0000256" key="7">
    <source>
        <dbReference type="ARBA" id="ARBA00034138"/>
    </source>
</evidence>
<evidence type="ECO:0000256" key="9">
    <source>
        <dbReference type="ARBA" id="ARBA00046672"/>
    </source>
</evidence>
<proteinExistence type="inferred from homology"/>
<dbReference type="GO" id="GO:0033387">
    <property type="term" value="P:putrescine biosynthetic process from arginine, via ornithine"/>
    <property type="evidence" value="ECO:0007669"/>
    <property type="project" value="TreeGrafter"/>
</dbReference>
<organism evidence="15 16">
    <name type="scientific">Holothuria leucospilota</name>
    <name type="common">Black long sea cucumber</name>
    <name type="synonym">Mertensiothuria leucospilota</name>
    <dbReference type="NCBI Taxonomy" id="206669"/>
    <lineage>
        <taxon>Eukaryota</taxon>
        <taxon>Metazoa</taxon>
        <taxon>Echinodermata</taxon>
        <taxon>Eleutherozoa</taxon>
        <taxon>Echinozoa</taxon>
        <taxon>Holothuroidea</taxon>
        <taxon>Aspidochirotacea</taxon>
        <taxon>Aspidochirotida</taxon>
        <taxon>Holothuriidae</taxon>
        <taxon>Holothuria</taxon>
    </lineage>
</organism>
<dbReference type="FunFam" id="2.40.37.10:FF:000005">
    <property type="entry name" value="Ornithine decarboxylase"/>
    <property type="match status" value="1"/>
</dbReference>
<evidence type="ECO:0000256" key="6">
    <source>
        <dbReference type="ARBA" id="ARBA00034115"/>
    </source>
</evidence>
<dbReference type="GO" id="GO:0005737">
    <property type="term" value="C:cytoplasm"/>
    <property type="evidence" value="ECO:0007669"/>
    <property type="project" value="TreeGrafter"/>
</dbReference>
<reference evidence="15" key="1">
    <citation type="submission" date="2021-10" db="EMBL/GenBank/DDBJ databases">
        <title>Tropical sea cucumber genome reveals ecological adaptation and Cuvierian tubules defense mechanism.</title>
        <authorList>
            <person name="Chen T."/>
        </authorList>
    </citation>
    <scope>NUCLEOTIDE SEQUENCE</scope>
    <source>
        <strain evidence="15">Nanhai2018</strain>
        <tissue evidence="15">Muscle</tissue>
    </source>
</reference>
<dbReference type="PANTHER" id="PTHR11482">
    <property type="entry name" value="ARGININE/DIAMINOPIMELATE/ORNITHINE DECARBOXYLASE"/>
    <property type="match status" value="1"/>
</dbReference>
<keyword evidence="3 11" id="KW-0663">Pyridoxal phosphate</keyword>
<dbReference type="CDD" id="cd00622">
    <property type="entry name" value="PLPDE_III_ODC"/>
    <property type="match status" value="1"/>
</dbReference>
<dbReference type="InterPro" id="IPR009006">
    <property type="entry name" value="Ala_racemase/Decarboxylase_C"/>
</dbReference>
<dbReference type="GO" id="GO:0004586">
    <property type="term" value="F:ornithine decarboxylase activity"/>
    <property type="evidence" value="ECO:0007669"/>
    <property type="project" value="UniProtKB-EC"/>
</dbReference>
<dbReference type="InterPro" id="IPR002433">
    <property type="entry name" value="Orn_de-COase"/>
</dbReference>
<evidence type="ECO:0000259" key="14">
    <source>
        <dbReference type="Pfam" id="PF02784"/>
    </source>
</evidence>
<evidence type="ECO:0000259" key="13">
    <source>
        <dbReference type="Pfam" id="PF00278"/>
    </source>
</evidence>
<dbReference type="PROSITE" id="PS00879">
    <property type="entry name" value="ODR_DC_2_2"/>
    <property type="match status" value="1"/>
</dbReference>
<dbReference type="Pfam" id="PF02784">
    <property type="entry name" value="Orn_Arg_deC_N"/>
    <property type="match status" value="1"/>
</dbReference>
<feature type="modified residue" description="N6-(pyridoxal phosphate)lysine" evidence="11">
    <location>
        <position position="67"/>
    </location>
</feature>
<dbReference type="InterPro" id="IPR022644">
    <property type="entry name" value="De-COase2_N"/>
</dbReference>
<evidence type="ECO:0000313" key="16">
    <source>
        <dbReference type="Proteomes" id="UP001152320"/>
    </source>
</evidence>
<dbReference type="EMBL" id="JAIZAY010000011">
    <property type="protein sequence ID" value="KAJ8033009.1"/>
    <property type="molecule type" value="Genomic_DNA"/>
</dbReference>
<dbReference type="PRINTS" id="PR01182">
    <property type="entry name" value="ORNDCRBXLASE"/>
</dbReference>
<dbReference type="SUPFAM" id="SSF51419">
    <property type="entry name" value="PLP-binding barrel"/>
    <property type="match status" value="1"/>
</dbReference>
<feature type="domain" description="Orn/DAP/Arg decarboxylase 2 C-terminal" evidence="13">
    <location>
        <begin position="39"/>
        <end position="397"/>
    </location>
</feature>
<dbReference type="AlphaFoldDB" id="A0A9Q1BUR8"/>
<evidence type="ECO:0000256" key="12">
    <source>
        <dbReference type="RuleBase" id="RU003737"/>
    </source>
</evidence>
<dbReference type="EC" id="4.1.1.17" evidence="7"/>
<evidence type="ECO:0000256" key="5">
    <source>
        <dbReference type="ARBA" id="ARBA00023239"/>
    </source>
</evidence>
<comment type="subunit">
    <text evidence="9">Homodimer. Only the dimer is catalytically active, as the active sites are constructed of residues from both monomers.</text>
</comment>
<dbReference type="InterPro" id="IPR000183">
    <property type="entry name" value="Orn/DAP/Arg_de-COase"/>
</dbReference>
<dbReference type="SUPFAM" id="SSF50621">
    <property type="entry name" value="Alanine racemase C-terminal domain-like"/>
    <property type="match status" value="1"/>
</dbReference>
<comment type="pathway">
    <text evidence="6">Amine and polyamine biosynthesis; putrescine biosynthesis via L-ornithine pathway; putrescine from L-ornithine: step 1/1.</text>
</comment>
<dbReference type="InterPro" id="IPR029066">
    <property type="entry name" value="PLP-binding_barrel"/>
</dbReference>
<dbReference type="InterPro" id="IPR022657">
    <property type="entry name" value="De-COase2_CS"/>
</dbReference>
<comment type="catalytic activity">
    <reaction evidence="10">
        <text>L-ornithine + H(+) = putrescine + CO2</text>
        <dbReference type="Rhea" id="RHEA:22964"/>
        <dbReference type="ChEBI" id="CHEBI:15378"/>
        <dbReference type="ChEBI" id="CHEBI:16526"/>
        <dbReference type="ChEBI" id="CHEBI:46911"/>
        <dbReference type="ChEBI" id="CHEBI:326268"/>
        <dbReference type="EC" id="4.1.1.17"/>
    </reaction>
</comment>
<evidence type="ECO:0000256" key="10">
    <source>
        <dbReference type="ARBA" id="ARBA00049127"/>
    </source>
</evidence>
<dbReference type="Gene3D" id="2.40.37.10">
    <property type="entry name" value="Lyase, Ornithine Decarboxylase, Chain A, domain 1"/>
    <property type="match status" value="1"/>
</dbReference>
<evidence type="ECO:0000256" key="2">
    <source>
        <dbReference type="ARBA" id="ARBA00008872"/>
    </source>
</evidence>
<dbReference type="Pfam" id="PF00278">
    <property type="entry name" value="Orn_DAP_Arg_deC"/>
    <property type="match status" value="1"/>
</dbReference>
<evidence type="ECO:0000256" key="8">
    <source>
        <dbReference type="ARBA" id="ARBA00037173"/>
    </source>
</evidence>
<dbReference type="PRINTS" id="PR01179">
    <property type="entry name" value="ODADCRBXLASE"/>
</dbReference>
<keyword evidence="5" id="KW-0456">Lyase</keyword>
<dbReference type="FunFam" id="3.20.20.10:FF:000005">
    <property type="entry name" value="Ornithine decarboxylase"/>
    <property type="match status" value="1"/>
</dbReference>
<comment type="cofactor">
    <cofactor evidence="1 11">
        <name>pyridoxal 5'-phosphate</name>
        <dbReference type="ChEBI" id="CHEBI:597326"/>
    </cofactor>
</comment>
<keyword evidence="16" id="KW-1185">Reference proteome</keyword>
<dbReference type="InterPro" id="IPR022643">
    <property type="entry name" value="De-COase2_C"/>
</dbReference>
<gene>
    <name evidence="15" type="ORF">HOLleu_23124</name>
</gene>
<comment type="similarity">
    <text evidence="2 12">Belongs to the Orn/Lys/Arg decarboxylase class-II family.</text>
</comment>
<sequence length="481" mass="54319">MNIITKGDQYKRGGISVPDLIWEKVNETSVREDVDDPFYICDLQDILAKYRRWIKLLPNVEPFYAVKCNSEPQVLQLLAKLGVGFDCASKPEIQAMKDLDVDSSKIIFANPCKQRSHLRYAAKHNLLFMTFDNEAELDKVKEVCPEQRLVLRILTDDSTAQCQLGLKFGCHPKKARFLLEQAKTLGLNVIGVSFHVGSGCRDASAYFKAIKSAREVMDQGIQIGYKMEVLDIGGGFPGQESVALKFNEVAKVIKEALEVHFPETDKVRIIAEPGRYFVASAFTLAVNVTAVRVVARDCQTFKVPQSEDLVANSEAPTKCEEPGYMYYVNDGVYGSFNCILYDHATVYPKLLKERAENHQEFSSSIWGPSCDGFDRIIEHILLPKINVGEWIYFEDMGAYTMCAGSEFNGYLKPKCFYINDPIKKSGCYERTKASWEECIQKECNSSPHYKKRSRGMDTKMVQPSYKSTSPGFPTLEVGKYV</sequence>
<evidence type="ECO:0000256" key="4">
    <source>
        <dbReference type="ARBA" id="ARBA00023115"/>
    </source>
</evidence>
<dbReference type="OrthoDB" id="5034579at2759"/>
<dbReference type="Proteomes" id="UP001152320">
    <property type="component" value="Chromosome 11"/>
</dbReference>
<keyword evidence="4" id="KW-0620">Polyamine biosynthesis</keyword>
<dbReference type="PANTHER" id="PTHR11482:SF6">
    <property type="entry name" value="ORNITHINE DECARBOXYLASE 1-RELATED"/>
    <property type="match status" value="1"/>
</dbReference>
<feature type="active site" description="Proton donor" evidence="11">
    <location>
        <position position="370"/>
    </location>
</feature>
<evidence type="ECO:0000256" key="11">
    <source>
        <dbReference type="PIRSR" id="PIRSR600183-50"/>
    </source>
</evidence>
<feature type="domain" description="Orn/DAP/Arg decarboxylase 2 N-terminal" evidence="14">
    <location>
        <begin position="44"/>
        <end position="279"/>
    </location>
</feature>
<protein>
    <recommendedName>
        <fullName evidence="7">ornithine decarboxylase</fullName>
        <ecNumber evidence="7">4.1.1.17</ecNumber>
    </recommendedName>
</protein>
<comment type="caution">
    <text evidence="15">The sequence shown here is derived from an EMBL/GenBank/DDBJ whole genome shotgun (WGS) entry which is preliminary data.</text>
</comment>